<protein>
    <submittedName>
        <fullName evidence="4">Uncharacterized protein</fullName>
    </submittedName>
</protein>
<evidence type="ECO:0000256" key="1">
    <source>
        <dbReference type="ARBA" id="ARBA00023013"/>
    </source>
</evidence>
<evidence type="ECO:0000313" key="4">
    <source>
        <dbReference type="EMBL" id="KAF8408293.1"/>
    </source>
</evidence>
<reference evidence="4 5" key="1">
    <citation type="submission" date="2020-04" db="EMBL/GenBank/DDBJ databases">
        <title>Plant Genome Project.</title>
        <authorList>
            <person name="Zhang R.-G."/>
        </authorList>
    </citation>
    <scope>NUCLEOTIDE SEQUENCE [LARGE SCALE GENOMIC DNA]</scope>
    <source>
        <strain evidence="4">YNK0</strain>
        <tissue evidence="4">Leaf</tissue>
    </source>
</reference>
<organism evidence="4 5">
    <name type="scientific">Tetracentron sinense</name>
    <name type="common">Spur-leaf</name>
    <dbReference type="NCBI Taxonomy" id="13715"/>
    <lineage>
        <taxon>Eukaryota</taxon>
        <taxon>Viridiplantae</taxon>
        <taxon>Streptophyta</taxon>
        <taxon>Embryophyta</taxon>
        <taxon>Tracheophyta</taxon>
        <taxon>Spermatophyta</taxon>
        <taxon>Magnoliopsida</taxon>
        <taxon>Trochodendrales</taxon>
        <taxon>Trochodendraceae</taxon>
        <taxon>Tetracentron</taxon>
    </lineage>
</organism>
<proteinExistence type="predicted"/>
<evidence type="ECO:0000256" key="2">
    <source>
        <dbReference type="ARBA" id="ARBA00023306"/>
    </source>
</evidence>
<keyword evidence="1" id="KW-0649">Protein kinase inhibitor</keyword>
<dbReference type="OMA" id="GNDEDEC"/>
<dbReference type="EMBL" id="JABCRI010000004">
    <property type="protein sequence ID" value="KAF8408293.1"/>
    <property type="molecule type" value="Genomic_DNA"/>
</dbReference>
<dbReference type="AlphaFoldDB" id="A0A834ZNF4"/>
<sequence>MHNTPEIDNRLPPTCQLTVVIQRLLLFCSVLEMGYPEKPQVDGGQESEGKKWVIAGISSRPPLKPISTNSREKGSEDDGERCSTTPTAEEARIPQRLPCPPAPRKRRPSLKCHSNGVVEFFTPPDLDSVFICHVERDK</sequence>
<name>A0A834ZNF4_TETSI</name>
<dbReference type="GO" id="GO:0032875">
    <property type="term" value="P:regulation of DNA endoreduplication"/>
    <property type="evidence" value="ECO:0007669"/>
    <property type="project" value="InterPro"/>
</dbReference>
<dbReference type="InterPro" id="IPR040389">
    <property type="entry name" value="SMR"/>
</dbReference>
<dbReference type="PANTHER" id="PTHR33142">
    <property type="entry name" value="CYCLIN-DEPENDENT PROTEIN KINASE INHIBITOR SMR13"/>
    <property type="match status" value="1"/>
</dbReference>
<evidence type="ECO:0000256" key="3">
    <source>
        <dbReference type="SAM" id="MobiDB-lite"/>
    </source>
</evidence>
<comment type="caution">
    <text evidence="4">The sequence shown here is derived from an EMBL/GenBank/DDBJ whole genome shotgun (WGS) entry which is preliminary data.</text>
</comment>
<accession>A0A834ZNF4</accession>
<feature type="region of interest" description="Disordered" evidence="3">
    <location>
        <begin position="37"/>
        <end position="109"/>
    </location>
</feature>
<keyword evidence="2" id="KW-0131">Cell cycle</keyword>
<evidence type="ECO:0000313" key="5">
    <source>
        <dbReference type="Proteomes" id="UP000655225"/>
    </source>
</evidence>
<dbReference type="OrthoDB" id="1302889at2759"/>
<keyword evidence="5" id="KW-1185">Reference proteome</keyword>
<dbReference type="Proteomes" id="UP000655225">
    <property type="component" value="Unassembled WGS sequence"/>
</dbReference>
<gene>
    <name evidence="4" type="ORF">HHK36_007442</name>
</gene>
<dbReference type="GO" id="GO:0004860">
    <property type="term" value="F:protein kinase inhibitor activity"/>
    <property type="evidence" value="ECO:0007669"/>
    <property type="project" value="UniProtKB-KW"/>
</dbReference>
<dbReference type="PANTHER" id="PTHR33142:SF40">
    <property type="entry name" value="CYCLIN-DEPENDENT PROTEIN KINASE INHIBITOR SMR6"/>
    <property type="match status" value="1"/>
</dbReference>